<dbReference type="Proteomes" id="UP001152795">
    <property type="component" value="Unassembled WGS sequence"/>
</dbReference>
<evidence type="ECO:0000313" key="1">
    <source>
        <dbReference type="EMBL" id="CAB3999443.1"/>
    </source>
</evidence>
<evidence type="ECO:0000313" key="2">
    <source>
        <dbReference type="Proteomes" id="UP001152795"/>
    </source>
</evidence>
<name>A0A7D9I7I0_PARCT</name>
<sequence>MSTPITEGPVYLCDRSSQAAFRNFVQTRDGMDESVQGEKYTAGKPSTSFEFLLSHLYFTLQIKKVKFSELSEEIVITELRNLETSKSTGIDMIPARVLKISADIIAPSITWIFSISLRTGIFIDSWKKACVISNL</sequence>
<dbReference type="OrthoDB" id="10065625at2759"/>
<accession>A0A7D9I7I0</accession>
<protein>
    <submittedName>
        <fullName evidence="1">Uncharacterized protein</fullName>
    </submittedName>
</protein>
<dbReference type="EMBL" id="CACRXK020003590">
    <property type="protein sequence ID" value="CAB3999443.1"/>
    <property type="molecule type" value="Genomic_DNA"/>
</dbReference>
<gene>
    <name evidence="1" type="ORF">PACLA_8A061078</name>
</gene>
<keyword evidence="2" id="KW-1185">Reference proteome</keyword>
<proteinExistence type="predicted"/>
<comment type="caution">
    <text evidence="1">The sequence shown here is derived from an EMBL/GenBank/DDBJ whole genome shotgun (WGS) entry which is preliminary data.</text>
</comment>
<organism evidence="1 2">
    <name type="scientific">Paramuricea clavata</name>
    <name type="common">Red gorgonian</name>
    <name type="synonym">Violescent sea-whip</name>
    <dbReference type="NCBI Taxonomy" id="317549"/>
    <lineage>
        <taxon>Eukaryota</taxon>
        <taxon>Metazoa</taxon>
        <taxon>Cnidaria</taxon>
        <taxon>Anthozoa</taxon>
        <taxon>Octocorallia</taxon>
        <taxon>Malacalcyonacea</taxon>
        <taxon>Plexauridae</taxon>
        <taxon>Paramuricea</taxon>
    </lineage>
</organism>
<dbReference type="AlphaFoldDB" id="A0A7D9I7I0"/>
<reference evidence="1" key="1">
    <citation type="submission" date="2020-04" db="EMBL/GenBank/DDBJ databases">
        <authorList>
            <person name="Alioto T."/>
            <person name="Alioto T."/>
            <person name="Gomez Garrido J."/>
        </authorList>
    </citation>
    <scope>NUCLEOTIDE SEQUENCE</scope>
    <source>
        <strain evidence="1">A484AB</strain>
    </source>
</reference>